<keyword evidence="5 6" id="KW-0804">Transcription</keyword>
<sequence length="182" mass="22156">MREEFERLYSAYHQQLFQYLFYLVRNRETAEELVQEVYIKVLHSFETFEGKSSEKTWLYSIAKHVAIDWIRRQSRKKRKFEGKEYEWSEREFEIEDKQPLPDQIVAQQDEIQHIYKMLEKCTHDQQQVMILRYVQALSIAESAEILGWSESKVKTTQHRAIKALQKHLKAYEDSFERKEETQ</sequence>
<feature type="domain" description="RNA polymerase sigma-70 region 2" evidence="7">
    <location>
        <begin position="8"/>
        <end position="75"/>
    </location>
</feature>
<dbReference type="CDD" id="cd06171">
    <property type="entry name" value="Sigma70_r4"/>
    <property type="match status" value="1"/>
</dbReference>
<keyword evidence="4 6" id="KW-0238">DNA-binding</keyword>
<dbReference type="InterPro" id="IPR036388">
    <property type="entry name" value="WH-like_DNA-bd_sf"/>
</dbReference>
<dbReference type="Pfam" id="PF08281">
    <property type="entry name" value="Sigma70_r4_2"/>
    <property type="match status" value="1"/>
</dbReference>
<protein>
    <recommendedName>
        <fullName evidence="6">RNA polymerase sigma factor</fullName>
    </recommendedName>
</protein>
<dbReference type="InterPro" id="IPR013324">
    <property type="entry name" value="RNA_pol_sigma_r3/r4-like"/>
</dbReference>
<dbReference type="GO" id="GO:0006352">
    <property type="term" value="P:DNA-templated transcription initiation"/>
    <property type="evidence" value="ECO:0007669"/>
    <property type="project" value="InterPro"/>
</dbReference>
<dbReference type="InterPro" id="IPR014284">
    <property type="entry name" value="RNA_pol_sigma-70_dom"/>
</dbReference>
<dbReference type="GO" id="GO:0006950">
    <property type="term" value="P:response to stress"/>
    <property type="evidence" value="ECO:0007669"/>
    <property type="project" value="UniProtKB-ARBA"/>
</dbReference>
<dbReference type="Pfam" id="PF04542">
    <property type="entry name" value="Sigma70_r2"/>
    <property type="match status" value="1"/>
</dbReference>
<dbReference type="SUPFAM" id="SSF88946">
    <property type="entry name" value="Sigma2 domain of RNA polymerase sigma factors"/>
    <property type="match status" value="1"/>
</dbReference>
<dbReference type="EMBL" id="FNIL01000011">
    <property type="protein sequence ID" value="SDO32554.1"/>
    <property type="molecule type" value="Genomic_DNA"/>
</dbReference>
<dbReference type="GO" id="GO:0003677">
    <property type="term" value="F:DNA binding"/>
    <property type="evidence" value="ECO:0007669"/>
    <property type="project" value="UniProtKB-KW"/>
</dbReference>
<accession>A0A1H0IM54</accession>
<keyword evidence="10" id="KW-1185">Reference proteome</keyword>
<feature type="domain" description="RNA polymerase sigma factor 70 region 4 type 2" evidence="8">
    <location>
        <begin position="114"/>
        <end position="164"/>
    </location>
</feature>
<organism evidence="9 10">
    <name type="scientific">Alkalicoccus daliensis</name>
    <dbReference type="NCBI Taxonomy" id="745820"/>
    <lineage>
        <taxon>Bacteria</taxon>
        <taxon>Bacillati</taxon>
        <taxon>Bacillota</taxon>
        <taxon>Bacilli</taxon>
        <taxon>Bacillales</taxon>
        <taxon>Bacillaceae</taxon>
        <taxon>Alkalicoccus</taxon>
    </lineage>
</organism>
<evidence type="ECO:0000256" key="1">
    <source>
        <dbReference type="ARBA" id="ARBA00010641"/>
    </source>
</evidence>
<dbReference type="NCBIfam" id="NF007220">
    <property type="entry name" value="PRK09639.1-5"/>
    <property type="match status" value="1"/>
</dbReference>
<dbReference type="Proteomes" id="UP000198778">
    <property type="component" value="Unassembled WGS sequence"/>
</dbReference>
<evidence type="ECO:0000259" key="7">
    <source>
        <dbReference type="Pfam" id="PF04542"/>
    </source>
</evidence>
<gene>
    <name evidence="9" type="ORF">SAMN04488053_11127</name>
</gene>
<name>A0A1H0IM54_9BACI</name>
<keyword evidence="3 6" id="KW-0731">Sigma factor</keyword>
<dbReference type="SUPFAM" id="SSF88659">
    <property type="entry name" value="Sigma3 and sigma4 domains of RNA polymerase sigma factors"/>
    <property type="match status" value="1"/>
</dbReference>
<dbReference type="STRING" id="745820.SAMN04488053_11127"/>
<dbReference type="Gene3D" id="1.10.10.10">
    <property type="entry name" value="Winged helix-like DNA-binding domain superfamily/Winged helix DNA-binding domain"/>
    <property type="match status" value="1"/>
</dbReference>
<dbReference type="NCBIfam" id="TIGR02937">
    <property type="entry name" value="sigma70-ECF"/>
    <property type="match status" value="1"/>
</dbReference>
<dbReference type="InterPro" id="IPR000838">
    <property type="entry name" value="RNA_pol_sigma70_ECF_CS"/>
</dbReference>
<evidence type="ECO:0000259" key="8">
    <source>
        <dbReference type="Pfam" id="PF08281"/>
    </source>
</evidence>
<dbReference type="InterPro" id="IPR013325">
    <property type="entry name" value="RNA_pol_sigma_r2"/>
</dbReference>
<proteinExistence type="inferred from homology"/>
<dbReference type="OrthoDB" id="9794508at2"/>
<evidence type="ECO:0000256" key="5">
    <source>
        <dbReference type="ARBA" id="ARBA00023163"/>
    </source>
</evidence>
<dbReference type="AlphaFoldDB" id="A0A1H0IM54"/>
<evidence type="ECO:0000256" key="2">
    <source>
        <dbReference type="ARBA" id="ARBA00023015"/>
    </source>
</evidence>
<keyword evidence="2 6" id="KW-0805">Transcription regulation</keyword>
<evidence type="ECO:0000256" key="4">
    <source>
        <dbReference type="ARBA" id="ARBA00023125"/>
    </source>
</evidence>
<dbReference type="RefSeq" id="WP_090843642.1">
    <property type="nucleotide sequence ID" value="NZ_FNIL01000011.1"/>
</dbReference>
<dbReference type="PANTHER" id="PTHR43133">
    <property type="entry name" value="RNA POLYMERASE ECF-TYPE SIGMA FACTO"/>
    <property type="match status" value="1"/>
</dbReference>
<dbReference type="InterPro" id="IPR013249">
    <property type="entry name" value="RNA_pol_sigma70_r4_t2"/>
</dbReference>
<evidence type="ECO:0000256" key="3">
    <source>
        <dbReference type="ARBA" id="ARBA00023082"/>
    </source>
</evidence>
<comment type="similarity">
    <text evidence="1 6">Belongs to the sigma-70 factor family. ECF subfamily.</text>
</comment>
<dbReference type="InterPro" id="IPR039425">
    <property type="entry name" value="RNA_pol_sigma-70-like"/>
</dbReference>
<evidence type="ECO:0000256" key="6">
    <source>
        <dbReference type="RuleBase" id="RU000716"/>
    </source>
</evidence>
<dbReference type="Gene3D" id="1.10.1740.10">
    <property type="match status" value="1"/>
</dbReference>
<reference evidence="10" key="1">
    <citation type="submission" date="2016-10" db="EMBL/GenBank/DDBJ databases">
        <authorList>
            <person name="Varghese N."/>
            <person name="Submissions S."/>
        </authorList>
    </citation>
    <scope>NUCLEOTIDE SEQUENCE [LARGE SCALE GENOMIC DNA]</scope>
    <source>
        <strain evidence="10">CGMCC 1.10369</strain>
    </source>
</reference>
<dbReference type="GO" id="GO:0016987">
    <property type="term" value="F:sigma factor activity"/>
    <property type="evidence" value="ECO:0007669"/>
    <property type="project" value="UniProtKB-KW"/>
</dbReference>
<dbReference type="InterPro" id="IPR007627">
    <property type="entry name" value="RNA_pol_sigma70_r2"/>
</dbReference>
<evidence type="ECO:0000313" key="9">
    <source>
        <dbReference type="EMBL" id="SDO32554.1"/>
    </source>
</evidence>
<dbReference type="PANTHER" id="PTHR43133:SF60">
    <property type="entry name" value="RNA POLYMERASE SIGMA FACTOR SIGV"/>
    <property type="match status" value="1"/>
</dbReference>
<dbReference type="PROSITE" id="PS01063">
    <property type="entry name" value="SIGMA70_ECF"/>
    <property type="match status" value="1"/>
</dbReference>
<evidence type="ECO:0000313" key="10">
    <source>
        <dbReference type="Proteomes" id="UP000198778"/>
    </source>
</evidence>